<dbReference type="PANTHER" id="PTHR10869">
    <property type="entry name" value="PROLYL 4-HYDROXYLASE ALPHA SUBUNIT"/>
    <property type="match status" value="1"/>
</dbReference>
<feature type="non-terminal residue" evidence="8">
    <location>
        <position position="1"/>
    </location>
</feature>
<dbReference type="AlphaFoldDB" id="A0A9P9YQX6"/>
<dbReference type="Gene3D" id="6.10.140.1460">
    <property type="match status" value="1"/>
</dbReference>
<keyword evidence="9" id="KW-1185">Reference proteome</keyword>
<reference evidence="8" key="1">
    <citation type="journal article" date="2023" name="Genome Biol. Evol.">
        <title>Long-read-based Genome Assembly of Drosophila gunungcola Reveals Fewer Chemosensory Genes in Flower-breeding Species.</title>
        <authorList>
            <person name="Negi A."/>
            <person name="Liao B.Y."/>
            <person name="Yeh S.D."/>
        </authorList>
    </citation>
    <scope>NUCLEOTIDE SEQUENCE</scope>
    <source>
        <strain evidence="8">Sukarami</strain>
    </source>
</reference>
<dbReference type="Gene3D" id="2.60.120.620">
    <property type="entry name" value="q2cbj1_9rhob like domain"/>
    <property type="match status" value="3"/>
</dbReference>
<keyword evidence="5" id="KW-0560">Oxidoreductase</keyword>
<evidence type="ECO:0000259" key="7">
    <source>
        <dbReference type="SMART" id="SM00702"/>
    </source>
</evidence>
<dbReference type="Pfam" id="PF08336">
    <property type="entry name" value="P4Ha_N"/>
    <property type="match status" value="3"/>
</dbReference>
<dbReference type="GO" id="GO:0005783">
    <property type="term" value="C:endoplasmic reticulum"/>
    <property type="evidence" value="ECO:0007669"/>
    <property type="project" value="InterPro"/>
</dbReference>
<evidence type="ECO:0000256" key="6">
    <source>
        <dbReference type="ARBA" id="ARBA00023004"/>
    </source>
</evidence>
<comment type="cofactor">
    <cofactor evidence="1">
        <name>L-ascorbate</name>
        <dbReference type="ChEBI" id="CHEBI:38290"/>
    </cofactor>
</comment>
<organism evidence="8 9">
    <name type="scientific">Drosophila gunungcola</name>
    <name type="common">fruit fly</name>
    <dbReference type="NCBI Taxonomy" id="103775"/>
    <lineage>
        <taxon>Eukaryota</taxon>
        <taxon>Metazoa</taxon>
        <taxon>Ecdysozoa</taxon>
        <taxon>Arthropoda</taxon>
        <taxon>Hexapoda</taxon>
        <taxon>Insecta</taxon>
        <taxon>Pterygota</taxon>
        <taxon>Neoptera</taxon>
        <taxon>Endopterygota</taxon>
        <taxon>Diptera</taxon>
        <taxon>Brachycera</taxon>
        <taxon>Muscomorpha</taxon>
        <taxon>Ephydroidea</taxon>
        <taxon>Drosophilidae</taxon>
        <taxon>Drosophila</taxon>
        <taxon>Sophophora</taxon>
    </lineage>
</organism>
<dbReference type="Gene3D" id="1.25.40.10">
    <property type="entry name" value="Tetratricopeptide repeat domain"/>
    <property type="match status" value="1"/>
</dbReference>
<keyword evidence="3" id="KW-0847">Vitamin C</keyword>
<evidence type="ECO:0000256" key="2">
    <source>
        <dbReference type="ARBA" id="ARBA00022723"/>
    </source>
</evidence>
<dbReference type="GO" id="GO:0005506">
    <property type="term" value="F:iron ion binding"/>
    <property type="evidence" value="ECO:0007669"/>
    <property type="project" value="InterPro"/>
</dbReference>
<comment type="caution">
    <text evidence="8">The sequence shown here is derived from an EMBL/GenBank/DDBJ whole genome shotgun (WGS) entry which is preliminary data.</text>
</comment>
<dbReference type="InterPro" id="IPR013547">
    <property type="entry name" value="P4H_N"/>
</dbReference>
<feature type="domain" description="Prolyl 4-hydroxylase alpha subunit" evidence="7">
    <location>
        <begin position="113"/>
        <end position="273"/>
    </location>
</feature>
<evidence type="ECO:0000313" key="9">
    <source>
        <dbReference type="Proteomes" id="UP001059596"/>
    </source>
</evidence>
<name>A0A9P9YQX6_9MUSC</name>
<dbReference type="Proteomes" id="UP001059596">
    <property type="component" value="Unassembled WGS sequence"/>
</dbReference>
<dbReference type="InterPro" id="IPR011990">
    <property type="entry name" value="TPR-like_helical_dom_sf"/>
</dbReference>
<keyword evidence="6" id="KW-0408">Iron</keyword>
<dbReference type="InterPro" id="IPR045054">
    <property type="entry name" value="P4HA-like"/>
</dbReference>
<dbReference type="InterPro" id="IPR006620">
    <property type="entry name" value="Pro_4_hyd_alph"/>
</dbReference>
<proteinExistence type="predicted"/>
<evidence type="ECO:0000256" key="4">
    <source>
        <dbReference type="ARBA" id="ARBA00022964"/>
    </source>
</evidence>
<feature type="domain" description="Prolyl 4-hydroxylase alpha subunit" evidence="7">
    <location>
        <begin position="435"/>
        <end position="598"/>
    </location>
</feature>
<dbReference type="GO" id="GO:0031418">
    <property type="term" value="F:L-ascorbic acid binding"/>
    <property type="evidence" value="ECO:0007669"/>
    <property type="project" value="UniProtKB-KW"/>
</dbReference>
<gene>
    <name evidence="8" type="ORF">M5D96_005779</name>
</gene>
<keyword evidence="2" id="KW-0479">Metal-binding</keyword>
<evidence type="ECO:0000256" key="5">
    <source>
        <dbReference type="ARBA" id="ARBA00023002"/>
    </source>
</evidence>
<protein>
    <recommendedName>
        <fullName evidence="7">Prolyl 4-hydroxylase alpha subunit domain-containing protein</fullName>
    </recommendedName>
</protein>
<dbReference type="SMART" id="SM00702">
    <property type="entry name" value="P4Hc"/>
    <property type="match status" value="2"/>
</dbReference>
<evidence type="ECO:0000313" key="8">
    <source>
        <dbReference type="EMBL" id="KAI8041514.1"/>
    </source>
</evidence>
<dbReference type="EMBL" id="JAMKOV010000003">
    <property type="protein sequence ID" value="KAI8041514.1"/>
    <property type="molecule type" value="Genomic_DNA"/>
</dbReference>
<evidence type="ECO:0000256" key="3">
    <source>
        <dbReference type="ARBA" id="ARBA00022896"/>
    </source>
</evidence>
<dbReference type="PANTHER" id="PTHR10869:SF216">
    <property type="entry name" value="PROCOLLAGEN-PROLINE 4-DIOXYGENASE"/>
    <property type="match status" value="1"/>
</dbReference>
<dbReference type="GO" id="GO:0004656">
    <property type="term" value="F:procollagen-proline 4-dioxygenase activity"/>
    <property type="evidence" value="ECO:0007669"/>
    <property type="project" value="InterPro"/>
</dbReference>
<sequence length="1064" mass="122858">KFVAHPLNGFSLIRRLHEDWTDTELLMSKKVGLSNLEAIKKGLDEAQPTDQDLDDAIMGVLLLHRFYNLQPVDIANGVLGGQNAKMSTLDCQVLANSLVNSNGDRVALDWYKTAIEHYDEERDGQVYREVFNFTLSDLYTNYTETLVAKGNDDYNLKFARLNEEHQSALNQRVTDITGENEKETSDFVIYNYGICGFRDSHVDNLELEDQTLSDVAQGGATVFPYANITIWPQKGSAVVWRNLNHAMQPNEDTFHMSCPVIVGSKWIEQNLSTSSEKDENLVSFHNKDYYSSSVLGLVNLLKLEQEFMENFTIYANVLQDKVDNLNIRLNQDWPKLQNYTREPLGLLQLNAMEEILNKAPVSFDMNETLKAMHRIETTYDLQAKDIAKGLLQSKQFNYKLNVRDCLALAHHNFDVGDFSRSLLWFGEASDINTEPSQDIFSKLLSLELKAFATSIIKRKYIKQMGNGWTETDDSKEIVARIHWIREQSPFIDRINQRIADITGFKLEEFPALQLANFGVGGYFRAHHDYYTERLKEAGDVSQGGQTVFPDIKVAVEPQKGNALFWLNDFDDSSPDPRSLHSVCPVIVGSRWKELYALEEIMAKAPDQNDMEYSLREMQRLEKTYDLEATDLARGRLQDKQYERKNLVCSYNFTTTQFLRLAPLKQELLSMDPYVVIYHNVLYDDETAKLNQLSKNNTALNVNFIKNRIVRRITDMTGIRLTYRDLIAMGNLMFQQHDYQAAAKWYRMACKSELEDSDALFYSILGNPSEYLHRQYIKSLFIYGLYRRKPKLVCRYKFTTTPFLRLAPLKFEEINLNPYIGMYHNVLYDSEIEGLKMQWPNLANGYAVTRNGSETRDAVARHAREPLTLDKVKITSTEKSEWDSMAKEVTREDNYDNVKKLIDEYLTGDEKIFQEEAAKRKQRGCRGEWPKITSSQLTCRYNKETSPFLKIAPLKLEFLSLQPLVLLYHEVLYEQEFKQMRDIAIFNATMQDGWTYGTTAPFTLSINRRIADMSGLEMLENMALYLTNYGLGGHFGKHVDYVELADRPRYPNGYMNASKYLRNLV</sequence>
<evidence type="ECO:0000256" key="1">
    <source>
        <dbReference type="ARBA" id="ARBA00001961"/>
    </source>
</evidence>
<keyword evidence="4" id="KW-0223">Dioxygenase</keyword>
<accession>A0A9P9YQX6</accession>